<dbReference type="InterPro" id="IPR000014">
    <property type="entry name" value="PAS"/>
</dbReference>
<dbReference type="InterPro" id="IPR000679">
    <property type="entry name" value="Znf_GATA"/>
</dbReference>
<keyword evidence="3" id="KW-0677">Repeat</keyword>
<evidence type="ECO:0000256" key="5">
    <source>
        <dbReference type="ARBA" id="ARBA00022833"/>
    </source>
</evidence>
<evidence type="ECO:0000256" key="3">
    <source>
        <dbReference type="ARBA" id="ARBA00022737"/>
    </source>
</evidence>
<dbReference type="PANTHER" id="PTHR19848:SF8">
    <property type="entry name" value="F-BOX AND WD REPEAT DOMAIN CONTAINING 7"/>
    <property type="match status" value="1"/>
</dbReference>
<feature type="compositionally biased region" description="Polar residues" evidence="9">
    <location>
        <begin position="599"/>
        <end position="611"/>
    </location>
</feature>
<feature type="repeat" description="WD" evidence="7">
    <location>
        <begin position="1200"/>
        <end position="1239"/>
    </location>
</feature>
<dbReference type="SUPFAM" id="SSF57716">
    <property type="entry name" value="Glucocorticoid receptor-like (DNA-binding domain)"/>
    <property type="match status" value="1"/>
</dbReference>
<sequence>PHEPVHCFWALMTYGDLRFIYLSSSVQRAVSAKYKQLLGQSFFDYIHPDEAKLARKDLNAFMDVHNLYGSVTRCRFKNVCPEWQQRRLARQPHTTVSAEVTAAALQQAATEGGMSSRGLGRNGLQTNGTGRQSDDALASLQTRGPSTLSGTMEPADEPADEPAAEEGCPDYEDIFQNGEEDDFMILDVVMNVVSDEVVLGFFHIDGQGLYKGFWSNGICGESKDSLPTLAPEIMSHLQDFVSTKSTLAGDQGSPAHFGQDSTAGSSPSSPRGQSADNRTKRIFQLYDSHNRNLLLTWPEPGNPSDSSAMAYNPDLYTQIVKSHHIPTDALDNTTCLKRFCSKHALPGLGATGPAPSYQVESVFIPYGHIIFACFQTSPSSPANSWPTMASPTPSTSTFQGSHLVSSSPGSRLIGSSLEGGSSNEHLSGLGFMSSPQPSGSSLLGLSGSHRASSSALNSPVVIPSLPSLSPFLKHAVTGQMPMASGQAPNPSLAGPIRNNGGPSGDNHSSLYHPYARHSGLSAPSSSSSSPSNLPLPEAMQESLSFLNDYKAGDYDKGRGLAGNRQPIGASEAHIQSIWHASTPHPAIAAMVGHALAPSSPSFQRSVMTSDSRGSHPRQKSSTDSRAHMSDAGDKDYKSRKAPTSPRHPAHDAAIRKKSLSSASSSSSPPASSLDPESTGDGGSMTVSSNGHGGHTMRISTEEKACESCGTTNSPEWRRGQSGKKDLCNACGLRYSRSVARQNRQAQKQLEGKVTKAKGGKTAKAGKASSKKSSETDSQAADSTLRATQAGAGQGFVNDAQQGQHQHQHQQHQQQQHQQQQQQHGASHLGHPYPPSSYSSSGLPISPSTPRYTLFSSTHTPSARSSPEPAGAAAAENAERAPQPDDADDAEVEFLHTPSPSILCPVCQDVCRDPVITNGCNHSYCASCIYHSIEIEPFCPLCRSRIKVEDLHPNLALSGLISELLVYCSNKKYGCPQIVRQDALHGHVLYCSYAPKLCPNMALGCPYKGTIRDSKEHLQNCVYERFKGYIDSTNKRFDKLESLLADQSREIEKLQRIIRSGKGVVSTPEDDTRTSSTASVTEADGRQQGESSSSGAKRTVVSTFPHDEITCHKTIAIHPCGVTSVAVNNDRVFAGAHDGSTKVFDVNSGELLKDSKGHTMSVWGLAVVPSGERYFSAGSDGTIKVWDWLKEDDEACLVKSIQDHNAKVYGLVVDQGRLYSASSDKTIKVWDTETLECLATFQGHTGGVNCLASLTEASANQLVTGSSDKTIKLWDVTTGTCLKTVRRGTSEVLDVAVGDGMLFGSTYDAVIHVYDLNETRELGTLSGHNWEVWQLEYGQGHLFSASFDHTIKRWDPRRFQCDLTLKGHKSFVHGMALADQYLVTGCADRTIKIWR</sequence>
<dbReference type="Proteomes" id="UP000738359">
    <property type="component" value="Unassembled WGS sequence"/>
</dbReference>
<dbReference type="OrthoDB" id="538223at2759"/>
<dbReference type="EMBL" id="JAAAHY010000606">
    <property type="protein sequence ID" value="KAF9960911.1"/>
    <property type="molecule type" value="Genomic_DNA"/>
</dbReference>
<dbReference type="InterPro" id="IPR013083">
    <property type="entry name" value="Znf_RING/FYVE/PHD"/>
</dbReference>
<reference evidence="14" key="1">
    <citation type="journal article" date="2020" name="Fungal Divers.">
        <title>Resolving the Mortierellaceae phylogeny through synthesis of multi-gene phylogenetics and phylogenomics.</title>
        <authorList>
            <person name="Vandepol N."/>
            <person name="Liber J."/>
            <person name="Desiro A."/>
            <person name="Na H."/>
            <person name="Kennedy M."/>
            <person name="Barry K."/>
            <person name="Grigoriev I.V."/>
            <person name="Miller A.N."/>
            <person name="O'Donnell K."/>
            <person name="Stajich J.E."/>
            <person name="Bonito G."/>
        </authorList>
    </citation>
    <scope>NUCLEOTIDE SEQUENCE</scope>
    <source>
        <strain evidence="14">CK1249</strain>
    </source>
</reference>
<dbReference type="PROSITE" id="PS00344">
    <property type="entry name" value="GATA_ZN_FINGER_1"/>
    <property type="match status" value="1"/>
</dbReference>
<dbReference type="InterPro" id="IPR013088">
    <property type="entry name" value="Znf_NHR/GATA"/>
</dbReference>
<feature type="compositionally biased region" description="Low complexity" evidence="9">
    <location>
        <begin position="518"/>
        <end position="536"/>
    </location>
</feature>
<dbReference type="GO" id="GO:0043565">
    <property type="term" value="F:sequence-specific DNA binding"/>
    <property type="evidence" value="ECO:0007669"/>
    <property type="project" value="InterPro"/>
</dbReference>
<evidence type="ECO:0000313" key="15">
    <source>
        <dbReference type="Proteomes" id="UP000738359"/>
    </source>
</evidence>
<feature type="coiled-coil region" evidence="8">
    <location>
        <begin position="1029"/>
        <end position="1056"/>
    </location>
</feature>
<dbReference type="PROSITE" id="PS50294">
    <property type="entry name" value="WD_REPEATS_REGION"/>
    <property type="match status" value="4"/>
</dbReference>
<feature type="compositionally biased region" description="Low complexity" evidence="9">
    <location>
        <begin position="433"/>
        <end position="449"/>
    </location>
</feature>
<feature type="compositionally biased region" description="Polar residues" evidence="9">
    <location>
        <begin position="259"/>
        <end position="276"/>
    </location>
</feature>
<feature type="compositionally biased region" description="Low complexity" evidence="9">
    <location>
        <begin position="405"/>
        <end position="416"/>
    </location>
</feature>
<dbReference type="PANTHER" id="PTHR19848">
    <property type="entry name" value="WD40 REPEAT PROTEIN"/>
    <property type="match status" value="1"/>
</dbReference>
<dbReference type="PROSITE" id="PS50089">
    <property type="entry name" value="ZF_RING_2"/>
    <property type="match status" value="1"/>
</dbReference>
<keyword evidence="2" id="KW-0479">Metal-binding</keyword>
<dbReference type="Gene3D" id="3.30.40.10">
    <property type="entry name" value="Zinc/RING finger domain, C3HC4 (zinc finger)"/>
    <property type="match status" value="2"/>
</dbReference>
<dbReference type="InterPro" id="IPR015943">
    <property type="entry name" value="WD40/YVTN_repeat-like_dom_sf"/>
</dbReference>
<feature type="repeat" description="WD" evidence="7">
    <location>
        <begin position="1240"/>
        <end position="1283"/>
    </location>
</feature>
<dbReference type="InterPro" id="IPR013010">
    <property type="entry name" value="Znf_SIAH"/>
</dbReference>
<evidence type="ECO:0000313" key="14">
    <source>
        <dbReference type="EMBL" id="KAF9960911.1"/>
    </source>
</evidence>
<dbReference type="Gene3D" id="2.130.10.10">
    <property type="entry name" value="YVTN repeat-like/Quinoprotein amine dehydrogenase"/>
    <property type="match status" value="2"/>
</dbReference>
<keyword evidence="5" id="KW-0862">Zinc</keyword>
<dbReference type="SUPFAM" id="SSF50978">
    <property type="entry name" value="WD40 repeat-like"/>
    <property type="match status" value="1"/>
</dbReference>
<dbReference type="CDD" id="cd00200">
    <property type="entry name" value="WD40"/>
    <property type="match status" value="1"/>
</dbReference>
<feature type="compositionally biased region" description="Low complexity" evidence="9">
    <location>
        <begin position="384"/>
        <end position="397"/>
    </location>
</feature>
<dbReference type="SUPFAM" id="SSF49599">
    <property type="entry name" value="TRAF domain-like"/>
    <property type="match status" value="1"/>
</dbReference>
<dbReference type="Pfam" id="PF00320">
    <property type="entry name" value="GATA"/>
    <property type="match status" value="1"/>
</dbReference>
<dbReference type="PROSITE" id="PS50082">
    <property type="entry name" value="WD_REPEATS_2"/>
    <property type="match status" value="5"/>
</dbReference>
<feature type="compositionally biased region" description="Low complexity" evidence="9">
    <location>
        <begin position="860"/>
        <end position="875"/>
    </location>
</feature>
<evidence type="ECO:0000256" key="4">
    <source>
        <dbReference type="ARBA" id="ARBA00022771"/>
    </source>
</evidence>
<feature type="compositionally biased region" description="Polar residues" evidence="9">
    <location>
        <begin position="139"/>
        <end position="150"/>
    </location>
</feature>
<dbReference type="PROSITE" id="PS50112">
    <property type="entry name" value="PAS"/>
    <property type="match status" value="1"/>
</dbReference>
<name>A0A9P6J3Y1_MORAP</name>
<evidence type="ECO:0000259" key="11">
    <source>
        <dbReference type="PROSITE" id="PS50112"/>
    </source>
</evidence>
<dbReference type="PROSITE" id="PS51081">
    <property type="entry name" value="ZF_SIAH"/>
    <property type="match status" value="1"/>
</dbReference>
<feature type="domain" description="PAS" evidence="11">
    <location>
        <begin position="15"/>
        <end position="65"/>
    </location>
</feature>
<keyword evidence="8" id="KW-0175">Coiled coil</keyword>
<dbReference type="SUPFAM" id="SSF55785">
    <property type="entry name" value="PYP-like sensor domain (PAS domain)"/>
    <property type="match status" value="1"/>
</dbReference>
<gene>
    <name evidence="14" type="primary">TRAF7</name>
    <name evidence="14" type="ORF">BGZ70_008451</name>
</gene>
<feature type="region of interest" description="Disordered" evidence="9">
    <location>
        <begin position="1061"/>
        <end position="1096"/>
    </location>
</feature>
<feature type="repeat" description="WD" evidence="7">
    <location>
        <begin position="1324"/>
        <end position="1354"/>
    </location>
</feature>
<dbReference type="PROSITE" id="PS00678">
    <property type="entry name" value="WD_REPEATS_1"/>
    <property type="match status" value="2"/>
</dbReference>
<evidence type="ECO:0000256" key="6">
    <source>
        <dbReference type="PROSITE-ProRule" id="PRU00094"/>
    </source>
</evidence>
<dbReference type="SMART" id="SM00401">
    <property type="entry name" value="ZnF_GATA"/>
    <property type="match status" value="1"/>
</dbReference>
<evidence type="ECO:0000256" key="9">
    <source>
        <dbReference type="SAM" id="MobiDB-lite"/>
    </source>
</evidence>
<dbReference type="PROSITE" id="PS00518">
    <property type="entry name" value="ZF_RING_1"/>
    <property type="match status" value="1"/>
</dbReference>
<evidence type="ECO:0000259" key="12">
    <source>
        <dbReference type="PROSITE" id="PS50114"/>
    </source>
</evidence>
<feature type="domain" description="RING-type" evidence="10">
    <location>
        <begin position="903"/>
        <end position="942"/>
    </location>
</feature>
<dbReference type="InterPro" id="IPR001841">
    <property type="entry name" value="Znf_RING"/>
</dbReference>
<feature type="compositionally biased region" description="Polar residues" evidence="9">
    <location>
        <begin position="1087"/>
        <end position="1096"/>
    </location>
</feature>
<dbReference type="GO" id="GO:0008270">
    <property type="term" value="F:zinc ion binding"/>
    <property type="evidence" value="ECO:0007669"/>
    <property type="project" value="UniProtKB-KW"/>
</dbReference>
<feature type="compositionally biased region" description="Low complexity" evidence="9">
    <location>
        <begin position="800"/>
        <end position="847"/>
    </location>
</feature>
<comment type="caution">
    <text evidence="14">The sequence shown here is derived from an EMBL/GenBank/DDBJ whole genome shotgun (WGS) entry which is preliminary data.</text>
</comment>
<dbReference type="InterPro" id="IPR017907">
    <property type="entry name" value="Znf_RING_CS"/>
</dbReference>
<feature type="region of interest" description="Disordered" evidence="9">
    <location>
        <begin position="480"/>
        <end position="536"/>
    </location>
</feature>
<feature type="repeat" description="WD" evidence="7">
    <location>
        <begin position="1154"/>
        <end position="1186"/>
    </location>
</feature>
<dbReference type="SUPFAM" id="SSF57850">
    <property type="entry name" value="RING/U-box"/>
    <property type="match status" value="1"/>
</dbReference>
<feature type="compositionally biased region" description="Low complexity" evidence="9">
    <location>
        <begin position="659"/>
        <end position="673"/>
    </location>
</feature>
<keyword evidence="4 6" id="KW-0863">Zinc-finger</keyword>
<feature type="domain" description="SIAH-type" evidence="13">
    <location>
        <begin position="962"/>
        <end position="1022"/>
    </location>
</feature>
<accession>A0A9P6J3Y1</accession>
<feature type="region of interest" description="Disordered" evidence="9">
    <location>
        <begin position="799"/>
        <end position="886"/>
    </location>
</feature>
<dbReference type="Gene3D" id="3.30.50.10">
    <property type="entry name" value="Erythroid Transcription Factor GATA-1, subunit A"/>
    <property type="match status" value="1"/>
</dbReference>
<dbReference type="InterPro" id="IPR020472">
    <property type="entry name" value="WD40_PAC1"/>
</dbReference>
<evidence type="ECO:0000256" key="1">
    <source>
        <dbReference type="ARBA" id="ARBA00022574"/>
    </source>
</evidence>
<feature type="compositionally biased region" description="Basic and acidic residues" evidence="9">
    <location>
        <begin position="620"/>
        <end position="638"/>
    </location>
</feature>
<dbReference type="InterPro" id="IPR001680">
    <property type="entry name" value="WD40_rpt"/>
</dbReference>
<feature type="domain" description="GATA-type" evidence="12">
    <location>
        <begin position="699"/>
        <end position="734"/>
    </location>
</feature>
<dbReference type="Pfam" id="PF00400">
    <property type="entry name" value="WD40"/>
    <property type="match status" value="6"/>
</dbReference>
<evidence type="ECO:0000259" key="13">
    <source>
        <dbReference type="PROSITE" id="PS51081"/>
    </source>
</evidence>
<dbReference type="Gene3D" id="3.30.450.20">
    <property type="entry name" value="PAS domain"/>
    <property type="match status" value="1"/>
</dbReference>
<dbReference type="InterPro" id="IPR035965">
    <property type="entry name" value="PAS-like_dom_sf"/>
</dbReference>
<dbReference type="SMART" id="SM00320">
    <property type="entry name" value="WD40"/>
    <property type="match status" value="7"/>
</dbReference>
<keyword evidence="1 7" id="KW-0853">WD repeat</keyword>
<dbReference type="InterPro" id="IPR036322">
    <property type="entry name" value="WD40_repeat_dom_sf"/>
</dbReference>
<dbReference type="GO" id="GO:0006355">
    <property type="term" value="P:regulation of DNA-templated transcription"/>
    <property type="evidence" value="ECO:0007669"/>
    <property type="project" value="InterPro"/>
</dbReference>
<organism evidence="14 15">
    <name type="scientific">Mortierella alpina</name>
    <name type="common">Oleaginous fungus</name>
    <name type="synonym">Mortierella renispora</name>
    <dbReference type="NCBI Taxonomy" id="64518"/>
    <lineage>
        <taxon>Eukaryota</taxon>
        <taxon>Fungi</taxon>
        <taxon>Fungi incertae sedis</taxon>
        <taxon>Mucoromycota</taxon>
        <taxon>Mortierellomycotina</taxon>
        <taxon>Mortierellomycetes</taxon>
        <taxon>Mortierellales</taxon>
        <taxon>Mortierellaceae</taxon>
        <taxon>Mortierella</taxon>
    </lineage>
</organism>
<dbReference type="CDD" id="cd00202">
    <property type="entry name" value="ZnF_GATA"/>
    <property type="match status" value="1"/>
</dbReference>
<feature type="region of interest" description="Disordered" evidence="9">
    <location>
        <begin position="739"/>
        <end position="782"/>
    </location>
</feature>
<evidence type="ECO:0000256" key="8">
    <source>
        <dbReference type="SAM" id="Coils"/>
    </source>
</evidence>
<evidence type="ECO:0000256" key="7">
    <source>
        <dbReference type="PROSITE-ProRule" id="PRU00221"/>
    </source>
</evidence>
<proteinExistence type="predicted"/>
<dbReference type="Pfam" id="PF13923">
    <property type="entry name" value="zf-C3HC4_2"/>
    <property type="match status" value="1"/>
</dbReference>
<keyword evidence="15" id="KW-1185">Reference proteome</keyword>
<feature type="compositionally biased region" description="Polar residues" evidence="9">
    <location>
        <begin position="848"/>
        <end position="859"/>
    </location>
</feature>
<dbReference type="SMART" id="SM00184">
    <property type="entry name" value="RING"/>
    <property type="match status" value="1"/>
</dbReference>
<feature type="region of interest" description="Disordered" evidence="9">
    <location>
        <begin position="245"/>
        <end position="276"/>
    </location>
</feature>
<evidence type="ECO:0000259" key="10">
    <source>
        <dbReference type="PROSITE" id="PS50089"/>
    </source>
</evidence>
<dbReference type="PRINTS" id="PR00320">
    <property type="entry name" value="GPROTEINBRPT"/>
</dbReference>
<feature type="compositionally biased region" description="Acidic residues" evidence="9">
    <location>
        <begin position="154"/>
        <end position="174"/>
    </location>
</feature>
<feature type="repeat" description="WD" evidence="7">
    <location>
        <begin position="1364"/>
        <end position="1394"/>
    </location>
</feature>
<feature type="region of interest" description="Disordered" evidence="9">
    <location>
        <begin position="599"/>
        <end position="695"/>
    </location>
</feature>
<feature type="region of interest" description="Disordered" evidence="9">
    <location>
        <begin position="382"/>
        <end position="449"/>
    </location>
</feature>
<protein>
    <submittedName>
        <fullName evidence="14">E3 ubiquitin-protein ligase traf7</fullName>
    </submittedName>
</protein>
<feature type="non-terminal residue" evidence="14">
    <location>
        <position position="1394"/>
    </location>
</feature>
<dbReference type="InterPro" id="IPR019775">
    <property type="entry name" value="WD40_repeat_CS"/>
</dbReference>
<feature type="region of interest" description="Disordered" evidence="9">
    <location>
        <begin position="111"/>
        <end position="174"/>
    </location>
</feature>
<evidence type="ECO:0000256" key="2">
    <source>
        <dbReference type="ARBA" id="ARBA00022723"/>
    </source>
</evidence>
<dbReference type="PROSITE" id="PS50114">
    <property type="entry name" value="GATA_ZN_FINGER_2"/>
    <property type="match status" value="1"/>
</dbReference>